<dbReference type="Gene3D" id="3.40.50.12090">
    <property type="match status" value="2"/>
</dbReference>
<feature type="chain" id="PRO_5002843075" evidence="1">
    <location>
        <begin position="26"/>
        <end position="473"/>
    </location>
</feature>
<feature type="domain" description="Mannosyl-glycoprotein endo-beta-N-acetylglucosamidase-like" evidence="2">
    <location>
        <begin position="346"/>
        <end position="470"/>
    </location>
</feature>
<reference evidence="3 4" key="1">
    <citation type="submission" date="2008-09" db="EMBL/GenBank/DDBJ databases">
        <authorList>
            <person name="Fulton L."/>
            <person name="Clifton S."/>
            <person name="Fulton B."/>
            <person name="Xu J."/>
            <person name="Minx P."/>
            <person name="Pepin K.H."/>
            <person name="Johnson M."/>
            <person name="Thiruvilangam P."/>
            <person name="Bhonagiri V."/>
            <person name="Nash W.E."/>
            <person name="Mardis E.R."/>
            <person name="Wilson R.K."/>
        </authorList>
    </citation>
    <scope>NUCLEOTIDE SEQUENCE [LARGE SCALE GENOMIC DNA]</scope>
    <source>
        <strain evidence="3 4">DSM 13275</strain>
    </source>
</reference>
<accession>B6FWN5</accession>
<dbReference type="EMBL" id="ABWP01000010">
    <property type="protein sequence ID" value="EEA86142.1"/>
    <property type="molecule type" value="Genomic_DNA"/>
</dbReference>
<comment type="caution">
    <text evidence="3">The sequence shown here is derived from an EMBL/GenBank/DDBJ whole genome shotgun (WGS) entry which is preliminary data.</text>
</comment>
<dbReference type="PANTHER" id="PTHR30032:SF8">
    <property type="entry name" value="GERMINATION-SPECIFIC N-ACETYLMURAMOYL-L-ALANINE AMIDASE"/>
    <property type="match status" value="1"/>
</dbReference>
<dbReference type="InterPro" id="IPR002901">
    <property type="entry name" value="MGlyc_endo_b_GlcNAc-like_dom"/>
</dbReference>
<evidence type="ECO:0000259" key="2">
    <source>
        <dbReference type="Pfam" id="PF01832"/>
    </source>
</evidence>
<dbReference type="STRING" id="500633.CLOHIR_00284"/>
<dbReference type="Pfam" id="PF01832">
    <property type="entry name" value="Glucosaminidase"/>
    <property type="match status" value="1"/>
</dbReference>
<dbReference type="InterPro" id="IPR051922">
    <property type="entry name" value="Bact_Sporulation_Assoc"/>
</dbReference>
<dbReference type="Pfam" id="PF04122">
    <property type="entry name" value="CW_binding_2"/>
    <property type="match status" value="3"/>
</dbReference>
<name>B6FWN5_PEPHT</name>
<dbReference type="Proteomes" id="UP000003178">
    <property type="component" value="Unassembled WGS sequence"/>
</dbReference>
<evidence type="ECO:0000313" key="4">
    <source>
        <dbReference type="Proteomes" id="UP000003178"/>
    </source>
</evidence>
<organism evidence="3 4">
    <name type="scientific">Peptacetobacter hiranonis (strain DSM 13275 / JCM 10541 / KCTC 15199 / TO-931)</name>
    <name type="common">Clostridium hiranonis</name>
    <dbReference type="NCBI Taxonomy" id="500633"/>
    <lineage>
        <taxon>Bacteria</taxon>
        <taxon>Bacillati</taxon>
        <taxon>Bacillota</taxon>
        <taxon>Clostridia</taxon>
        <taxon>Peptostreptococcales</taxon>
        <taxon>Peptostreptococcaceae</taxon>
        <taxon>Peptacetobacter</taxon>
    </lineage>
</organism>
<dbReference type="GO" id="GO:0004040">
    <property type="term" value="F:amidase activity"/>
    <property type="evidence" value="ECO:0007669"/>
    <property type="project" value="InterPro"/>
</dbReference>
<keyword evidence="1" id="KW-0732">Signal</keyword>
<dbReference type="PANTHER" id="PTHR30032">
    <property type="entry name" value="N-ACETYLMURAMOYL-L-ALANINE AMIDASE-RELATED"/>
    <property type="match status" value="1"/>
</dbReference>
<dbReference type="HOGENOM" id="CLU_577095_0_0_9"/>
<evidence type="ECO:0000256" key="1">
    <source>
        <dbReference type="SAM" id="SignalP"/>
    </source>
</evidence>
<dbReference type="RefSeq" id="WP_006439205.1">
    <property type="nucleotide sequence ID" value="NZ_DS995355.1"/>
</dbReference>
<dbReference type="InterPro" id="IPR007253">
    <property type="entry name" value="Cell_wall-bd_2"/>
</dbReference>
<dbReference type="AlphaFoldDB" id="B6FWN5"/>
<proteinExistence type="predicted"/>
<dbReference type="OrthoDB" id="1756190at2"/>
<keyword evidence="4" id="KW-1185">Reference proteome</keyword>
<reference evidence="3 4" key="2">
    <citation type="submission" date="2008-10" db="EMBL/GenBank/DDBJ databases">
        <title>Draft genome sequence of Clostridium hiranonis (DSM 13275).</title>
        <authorList>
            <person name="Sudarsanam P."/>
            <person name="Ley R."/>
            <person name="Guruge J."/>
            <person name="Turnbaugh P.J."/>
            <person name="Mahowald M."/>
            <person name="Liep D."/>
            <person name="Gordon J."/>
        </authorList>
    </citation>
    <scope>NUCLEOTIDE SEQUENCE [LARGE SCALE GENOMIC DNA]</scope>
    <source>
        <strain evidence="3 4">DSM 13275</strain>
    </source>
</reference>
<dbReference type="eggNOG" id="COG2247">
    <property type="taxonomic scope" value="Bacteria"/>
</dbReference>
<protein>
    <submittedName>
        <fullName evidence="3">Putative cell wall binding repeat 2</fullName>
    </submittedName>
</protein>
<evidence type="ECO:0000313" key="3">
    <source>
        <dbReference type="EMBL" id="EEA86142.1"/>
    </source>
</evidence>
<dbReference type="eggNOG" id="COG1705">
    <property type="taxonomic scope" value="Bacteria"/>
</dbReference>
<feature type="signal peptide" evidence="1">
    <location>
        <begin position="1"/>
        <end position="25"/>
    </location>
</feature>
<gene>
    <name evidence="3" type="ORF">CLOHIR_00284</name>
</gene>
<sequence>MNLKKTMTICLASTMAAGSLVPAMAAEKEIIEGKNIYETAGLIADKQNYSTAILVNLDNSIADGLSASGLSGAANAPILLTKKDSIPTETMQRLKNVNKVYIIGLEAAVSKSVENTLKDKGISVERLGGSDRNNTSYSVANKISQLKNITSIALTNGVKGEADSISIASTAARDGMPVILTNGKNVEYNTKNVTTYAIGGTSVISDKLVKSTNAIRLGGSDRYKTNKIILDKFYPNAKEYYVADGYDLKNALVGSTLAKDAPLMLVSKGSDKSVFKGANKISKIGTLSSSIFEDCLRRASSSSSSTNVSSGLSILSKPTSTYEQCKKWAESKNASDLFMEILPILYNTAVENGVDPTLVVAQCAKETGYCKFGGVLDASFKNPCGLKTPGGGGDKDKNAHTRFDSWEDGVLAQVQHLALYAGKEGYPLSNPKDPRHFADLFGKCKTVKSLSNNWAGSGYGEDLEKMMKDIMSK</sequence>